<dbReference type="InterPro" id="IPR050765">
    <property type="entry name" value="Riboflavin_Biosynth_HTPR"/>
</dbReference>
<dbReference type="PANTHER" id="PTHR38011">
    <property type="entry name" value="DIHYDROFOLATE REDUCTASE FAMILY PROTEIN (AFU_ORTHOLOGUE AFUA_8G06820)"/>
    <property type="match status" value="1"/>
</dbReference>
<accession>A0ABW3ARU5</accession>
<comment type="caution">
    <text evidence="2">The sequence shown here is derived from an EMBL/GenBank/DDBJ whole genome shotgun (WGS) entry which is preliminary data.</text>
</comment>
<dbReference type="InterPro" id="IPR024072">
    <property type="entry name" value="DHFR-like_dom_sf"/>
</dbReference>
<keyword evidence="3" id="KW-1185">Reference proteome</keyword>
<evidence type="ECO:0000259" key="1">
    <source>
        <dbReference type="Pfam" id="PF01872"/>
    </source>
</evidence>
<gene>
    <name evidence="2" type="ORF">ACFQZX_06350</name>
</gene>
<dbReference type="RefSeq" id="WP_377112728.1">
    <property type="nucleotide sequence ID" value="NZ_JBHTHZ010000003.1"/>
</dbReference>
<name>A0ABW3ARU5_9SPHI</name>
<proteinExistence type="predicted"/>
<evidence type="ECO:0000313" key="2">
    <source>
        <dbReference type="EMBL" id="MFD0793231.1"/>
    </source>
</evidence>
<sequence length="215" mass="24254">MRRLIVSMNVTLNGYMADVNGGLAWHAQFWNDEIARAVTTQLAQADTILLGRRTFEAMAPYWINRQFDPLAARDDAEFADLMLRHEKIVFSRTLTRAGNWLNSRLAGKPISREVQLLKSAVGKDILVYGSGKLVIALARLNAIDEYRLWVHPIVLKAGRPLFKPISERLQLAPCSITKFRNGVVLICYEKPVISNDNRSEMTGLSNIIISRLCTD</sequence>
<dbReference type="SUPFAM" id="SSF53597">
    <property type="entry name" value="Dihydrofolate reductase-like"/>
    <property type="match status" value="1"/>
</dbReference>
<dbReference type="Pfam" id="PF01872">
    <property type="entry name" value="RibD_C"/>
    <property type="match status" value="1"/>
</dbReference>
<reference evidence="3" key="1">
    <citation type="journal article" date="2019" name="Int. J. Syst. Evol. Microbiol.">
        <title>The Global Catalogue of Microorganisms (GCM) 10K type strain sequencing project: providing services to taxonomists for standard genome sequencing and annotation.</title>
        <authorList>
            <consortium name="The Broad Institute Genomics Platform"/>
            <consortium name="The Broad Institute Genome Sequencing Center for Infectious Disease"/>
            <person name="Wu L."/>
            <person name="Ma J."/>
        </authorList>
    </citation>
    <scope>NUCLEOTIDE SEQUENCE [LARGE SCALE GENOMIC DNA]</scope>
    <source>
        <strain evidence="3">CCUG 61484</strain>
    </source>
</reference>
<dbReference type="InterPro" id="IPR002734">
    <property type="entry name" value="RibDG_C"/>
</dbReference>
<feature type="domain" description="Bacterial bifunctional deaminase-reductase C-terminal" evidence="1">
    <location>
        <begin position="4"/>
        <end position="185"/>
    </location>
</feature>
<dbReference type="Gene3D" id="3.40.430.10">
    <property type="entry name" value="Dihydrofolate Reductase, subunit A"/>
    <property type="match status" value="1"/>
</dbReference>
<dbReference type="PANTHER" id="PTHR38011:SF11">
    <property type="entry name" value="2,5-DIAMINO-6-RIBOSYLAMINO-4(3H)-PYRIMIDINONE 5'-PHOSPHATE REDUCTASE"/>
    <property type="match status" value="1"/>
</dbReference>
<organism evidence="2 3">
    <name type="scientific">Mucilaginibacter litoreus</name>
    <dbReference type="NCBI Taxonomy" id="1048221"/>
    <lineage>
        <taxon>Bacteria</taxon>
        <taxon>Pseudomonadati</taxon>
        <taxon>Bacteroidota</taxon>
        <taxon>Sphingobacteriia</taxon>
        <taxon>Sphingobacteriales</taxon>
        <taxon>Sphingobacteriaceae</taxon>
        <taxon>Mucilaginibacter</taxon>
    </lineage>
</organism>
<evidence type="ECO:0000313" key="3">
    <source>
        <dbReference type="Proteomes" id="UP001597010"/>
    </source>
</evidence>
<dbReference type="Proteomes" id="UP001597010">
    <property type="component" value="Unassembled WGS sequence"/>
</dbReference>
<protein>
    <submittedName>
        <fullName evidence="2">Dihydrofolate reductase family protein</fullName>
    </submittedName>
</protein>
<dbReference type="EMBL" id="JBHTHZ010000003">
    <property type="protein sequence ID" value="MFD0793231.1"/>
    <property type="molecule type" value="Genomic_DNA"/>
</dbReference>